<evidence type="ECO:0000256" key="2">
    <source>
        <dbReference type="ARBA" id="ARBA00011738"/>
    </source>
</evidence>
<dbReference type="InterPro" id="IPR052078">
    <property type="entry name" value="Trehalose_Metab_GTase"/>
</dbReference>
<sequence length="425" mass="48653">MENAPLLDRYVELIGETFLENIYKKARSVEGIRVLHINTTHRGGGVAELLGALTPITDNLNIQHKRKVIQLDPDSNHFTTRIVDMLQGGIAGTIPEKEKQNFLRWLQQALPQQPTEEENADIYFIHDFQLIPLARLFPWLQPTIWFCHIDTDKPNPDAVDYIMEYQRDYQLCVFNNPFTVFKQHLGDRAQVLTLGIDPFTEKNAALSADVGEECLIRCGIDPKRPLITQVARFDRWKNPWQAIDIYRRVKREEPEVQLALVGAMEAADDINALNILHDVQKYAQGDPDIHLLSDPKVVRHREVNALQRYSSVILQRSTKEGFGLTITEAMWKYQPVIGTTATGPRTQIIHGTNGYISDETEEATEYTLHLLRDRDKWEEMGQQAHEHVRQHYLIPTMLIHYLSLLESVSGRTPSQTDNPGAIPAD</sequence>
<dbReference type="PANTHER" id="PTHR47779:SF1">
    <property type="entry name" value="SYNTHASE (CCG-9), PUTATIVE (AFU_ORTHOLOGUE AFUA_3G12100)-RELATED"/>
    <property type="match status" value="1"/>
</dbReference>
<dbReference type="Gene3D" id="3.40.50.2000">
    <property type="entry name" value="Glycogen Phosphorylase B"/>
    <property type="match status" value="2"/>
</dbReference>
<dbReference type="AlphaFoldDB" id="A0A326UD62"/>
<evidence type="ECO:0000256" key="5">
    <source>
        <dbReference type="ARBA" id="ARBA00022679"/>
    </source>
</evidence>
<dbReference type="Pfam" id="PF21269">
    <property type="entry name" value="TreT_GT1"/>
    <property type="match status" value="1"/>
</dbReference>
<dbReference type="GO" id="GO:0006006">
    <property type="term" value="P:glucose metabolic process"/>
    <property type="evidence" value="ECO:0007669"/>
    <property type="project" value="UniProtKB-KW"/>
</dbReference>
<gene>
    <name evidence="9" type="ORF">EI42_00439</name>
</gene>
<proteinExistence type="inferred from homology"/>
<evidence type="ECO:0000256" key="1">
    <source>
        <dbReference type="ARBA" id="ARBA00009481"/>
    </source>
</evidence>
<evidence type="ECO:0000259" key="8">
    <source>
        <dbReference type="Pfam" id="PF21269"/>
    </source>
</evidence>
<feature type="domain" description="Glycosyl transferase family 1" evidence="7">
    <location>
        <begin position="220"/>
        <end position="386"/>
    </location>
</feature>
<evidence type="ECO:0000256" key="6">
    <source>
        <dbReference type="ARBA" id="ARBA00023277"/>
    </source>
</evidence>
<dbReference type="SUPFAM" id="SSF53756">
    <property type="entry name" value="UDP-Glycosyltransferase/glycogen phosphorylase"/>
    <property type="match status" value="1"/>
</dbReference>
<dbReference type="Proteomes" id="UP000248806">
    <property type="component" value="Unassembled WGS sequence"/>
</dbReference>
<comment type="subunit">
    <text evidence="2">Homodimer.</text>
</comment>
<keyword evidence="5" id="KW-0808">Transferase</keyword>
<accession>A0A326UD62</accession>
<dbReference type="Pfam" id="PF00534">
    <property type="entry name" value="Glycos_transf_1"/>
    <property type="match status" value="1"/>
</dbReference>
<keyword evidence="10" id="KW-1185">Reference proteome</keyword>
<evidence type="ECO:0000256" key="4">
    <source>
        <dbReference type="ARBA" id="ARBA00022676"/>
    </source>
</evidence>
<keyword evidence="6" id="KW-0119">Carbohydrate metabolism</keyword>
<keyword evidence="4" id="KW-0328">Glycosyltransferase</keyword>
<comment type="caution">
    <text evidence="9">The sequence shown here is derived from an EMBL/GenBank/DDBJ whole genome shotgun (WGS) entry which is preliminary data.</text>
</comment>
<evidence type="ECO:0000259" key="7">
    <source>
        <dbReference type="Pfam" id="PF00534"/>
    </source>
</evidence>
<keyword evidence="3" id="KW-0313">Glucose metabolism</keyword>
<organism evidence="9 10">
    <name type="scientific">Thermosporothrix hazakensis</name>
    <dbReference type="NCBI Taxonomy" id="644383"/>
    <lineage>
        <taxon>Bacteria</taxon>
        <taxon>Bacillati</taxon>
        <taxon>Chloroflexota</taxon>
        <taxon>Ktedonobacteria</taxon>
        <taxon>Ktedonobacterales</taxon>
        <taxon>Thermosporotrichaceae</taxon>
        <taxon>Thermosporothrix</taxon>
    </lineage>
</organism>
<dbReference type="GO" id="GO:0016757">
    <property type="term" value="F:glycosyltransferase activity"/>
    <property type="evidence" value="ECO:0007669"/>
    <property type="project" value="UniProtKB-KW"/>
</dbReference>
<dbReference type="PANTHER" id="PTHR47779">
    <property type="entry name" value="SYNTHASE (CCG-9), PUTATIVE (AFU_ORTHOLOGUE AFUA_3G12100)-RELATED"/>
    <property type="match status" value="1"/>
</dbReference>
<dbReference type="InterPro" id="IPR001296">
    <property type="entry name" value="Glyco_trans_1"/>
</dbReference>
<reference evidence="9 10" key="1">
    <citation type="submission" date="2018-06" db="EMBL/GenBank/DDBJ databases">
        <title>Genomic Encyclopedia of Archaeal and Bacterial Type Strains, Phase II (KMG-II): from individual species to whole genera.</title>
        <authorList>
            <person name="Goeker M."/>
        </authorList>
    </citation>
    <scope>NUCLEOTIDE SEQUENCE [LARGE SCALE GENOMIC DNA]</scope>
    <source>
        <strain evidence="9 10">ATCC BAA-1881</strain>
    </source>
</reference>
<evidence type="ECO:0000313" key="10">
    <source>
        <dbReference type="Proteomes" id="UP000248806"/>
    </source>
</evidence>
<feature type="domain" description="Trehalose synthase N-terminal" evidence="8">
    <location>
        <begin position="36"/>
        <end position="176"/>
    </location>
</feature>
<dbReference type="RefSeq" id="WP_170142290.1">
    <property type="nucleotide sequence ID" value="NZ_BIFX01000001.1"/>
</dbReference>
<name>A0A326UD62_THEHA</name>
<dbReference type="EMBL" id="QKUF01000001">
    <property type="protein sequence ID" value="PZW36266.1"/>
    <property type="molecule type" value="Genomic_DNA"/>
</dbReference>
<comment type="similarity">
    <text evidence="1">Belongs to the glycosyltransferase group 1 family. Glycosyltransferase 4 subfamily.</text>
</comment>
<evidence type="ECO:0000256" key="3">
    <source>
        <dbReference type="ARBA" id="ARBA00022526"/>
    </source>
</evidence>
<evidence type="ECO:0000313" key="9">
    <source>
        <dbReference type="EMBL" id="PZW36266.1"/>
    </source>
</evidence>
<protein>
    <submittedName>
        <fullName evidence="9">Trehalose synthase</fullName>
    </submittedName>
</protein>
<dbReference type="InterPro" id="IPR049438">
    <property type="entry name" value="TreT_GT1"/>
</dbReference>